<dbReference type="InParanoid" id="A0A369JKQ2"/>
<evidence type="ECO:0000313" key="3">
    <source>
        <dbReference type="Proteomes" id="UP000076154"/>
    </source>
</evidence>
<dbReference type="OrthoDB" id="89349at2759"/>
<dbReference type="AlphaFoldDB" id="A0A369JKQ2"/>
<accession>A0A369JKQ2</accession>
<protein>
    <submittedName>
        <fullName evidence="2">Uncharacterized protein</fullName>
    </submittedName>
</protein>
<proteinExistence type="predicted"/>
<dbReference type="Proteomes" id="UP000076154">
    <property type="component" value="Unassembled WGS sequence"/>
</dbReference>
<evidence type="ECO:0000256" key="1">
    <source>
        <dbReference type="SAM" id="MobiDB-lite"/>
    </source>
</evidence>
<feature type="region of interest" description="Disordered" evidence="1">
    <location>
        <begin position="54"/>
        <end position="77"/>
    </location>
</feature>
<reference evidence="2" key="1">
    <citation type="submission" date="2018-04" db="EMBL/GenBank/DDBJ databases">
        <title>Whole genome sequencing of Hypsizygus marmoreus.</title>
        <authorList>
            <person name="Choi I.-G."/>
            <person name="Min B."/>
            <person name="Kim J.-G."/>
            <person name="Kim S."/>
            <person name="Oh Y.-L."/>
            <person name="Kong W.-S."/>
            <person name="Park H."/>
            <person name="Jeong J."/>
            <person name="Song E.-S."/>
        </authorList>
    </citation>
    <scope>NUCLEOTIDE SEQUENCE [LARGE SCALE GENOMIC DNA]</scope>
    <source>
        <strain evidence="2">51987-8</strain>
    </source>
</reference>
<gene>
    <name evidence="2" type="ORF">Hypma_013655</name>
</gene>
<sequence length="128" mass="13999">MIFHVVPEARVPAIDLTNISIVLVRLRAMGAHNSIPIHDVNARRLMCSLTPILKAPSRPEPSPPLPHRTKSPTSYAPKFTTTSLTFLTTNQGVPSSQFLVQAQAGTEPSLICSMERDVDNECLLISIN</sequence>
<name>A0A369JKQ2_HYPMA</name>
<organism evidence="2 3">
    <name type="scientific">Hypsizygus marmoreus</name>
    <name type="common">White beech mushroom</name>
    <name type="synonym">Agaricus marmoreus</name>
    <dbReference type="NCBI Taxonomy" id="39966"/>
    <lineage>
        <taxon>Eukaryota</taxon>
        <taxon>Fungi</taxon>
        <taxon>Dikarya</taxon>
        <taxon>Basidiomycota</taxon>
        <taxon>Agaricomycotina</taxon>
        <taxon>Agaricomycetes</taxon>
        <taxon>Agaricomycetidae</taxon>
        <taxon>Agaricales</taxon>
        <taxon>Tricholomatineae</taxon>
        <taxon>Lyophyllaceae</taxon>
        <taxon>Hypsizygus</taxon>
    </lineage>
</organism>
<evidence type="ECO:0000313" key="2">
    <source>
        <dbReference type="EMBL" id="RDB19376.1"/>
    </source>
</evidence>
<dbReference type="EMBL" id="LUEZ02000080">
    <property type="protein sequence ID" value="RDB19376.1"/>
    <property type="molecule type" value="Genomic_DNA"/>
</dbReference>
<keyword evidence="3" id="KW-1185">Reference proteome</keyword>
<comment type="caution">
    <text evidence="2">The sequence shown here is derived from an EMBL/GenBank/DDBJ whole genome shotgun (WGS) entry which is preliminary data.</text>
</comment>